<dbReference type="GO" id="GO:0006307">
    <property type="term" value="P:DNA alkylation repair"/>
    <property type="evidence" value="ECO:0007669"/>
    <property type="project" value="TreeGrafter"/>
</dbReference>
<dbReference type="Gene3D" id="1.10.340.30">
    <property type="entry name" value="Hypothetical protein, domain 2"/>
    <property type="match status" value="1"/>
</dbReference>
<keyword evidence="7" id="KW-0326">Glycosidase</keyword>
<comment type="caution">
    <text evidence="7">The sequence shown here is derived from an EMBL/GenBank/DDBJ whole genome shotgun (WGS) entry which is preliminary data.</text>
</comment>
<dbReference type="InterPro" id="IPR011257">
    <property type="entry name" value="DNA_glycosylase"/>
</dbReference>
<comment type="similarity">
    <text evidence="2">Belongs to the alkylbase DNA glycosidase AlkA family.</text>
</comment>
<proteinExistence type="inferred from homology"/>
<dbReference type="Proteomes" id="UP000027936">
    <property type="component" value="Unassembled WGS sequence"/>
</dbReference>
<dbReference type="AlphaFoldDB" id="A0A072NUW0"/>
<dbReference type="SUPFAM" id="SSF48150">
    <property type="entry name" value="DNA-glycosylase"/>
    <property type="match status" value="1"/>
</dbReference>
<accession>A0A072NUW0</accession>
<dbReference type="OrthoDB" id="9785929at2"/>
<dbReference type="RefSeq" id="WP_035197391.1">
    <property type="nucleotide sequence ID" value="NZ_JJRY01000019.1"/>
</dbReference>
<keyword evidence="7" id="KW-0378">Hydrolase</keyword>
<reference evidence="7 8" key="1">
    <citation type="submission" date="2014-04" db="EMBL/GenBank/DDBJ databases">
        <title>Draft genome sequence of Bacillus azotoformans MEV2011, a (co-) denitrifying strain unable to grow in the presence of oxygen.</title>
        <authorList>
            <person name="Nielsen M."/>
            <person name="Schreiber L."/>
            <person name="Finster K."/>
            <person name="Schramm A."/>
        </authorList>
    </citation>
    <scope>NUCLEOTIDE SEQUENCE [LARGE SCALE GENOMIC DNA]</scope>
    <source>
        <strain evidence="7 8">MEV2011</strain>
    </source>
</reference>
<dbReference type="InterPro" id="IPR051912">
    <property type="entry name" value="Alkylbase_DNA_Glycosylase/TA"/>
</dbReference>
<evidence type="ECO:0000313" key="8">
    <source>
        <dbReference type="Proteomes" id="UP000027936"/>
    </source>
</evidence>
<dbReference type="GO" id="GO:0032131">
    <property type="term" value="F:alkylated DNA binding"/>
    <property type="evidence" value="ECO:0007669"/>
    <property type="project" value="TreeGrafter"/>
</dbReference>
<dbReference type="InterPro" id="IPR003265">
    <property type="entry name" value="HhH-GPD_domain"/>
</dbReference>
<evidence type="ECO:0000256" key="4">
    <source>
        <dbReference type="ARBA" id="ARBA00022763"/>
    </source>
</evidence>
<evidence type="ECO:0000259" key="6">
    <source>
        <dbReference type="SMART" id="SM00478"/>
    </source>
</evidence>
<keyword evidence="5" id="KW-0234">DNA repair</keyword>
<keyword evidence="4" id="KW-0227">DNA damage</keyword>
<dbReference type="GO" id="GO:0005737">
    <property type="term" value="C:cytoplasm"/>
    <property type="evidence" value="ECO:0007669"/>
    <property type="project" value="TreeGrafter"/>
</dbReference>
<dbReference type="GO" id="GO:0006285">
    <property type="term" value="P:base-excision repair, AP site formation"/>
    <property type="evidence" value="ECO:0007669"/>
    <property type="project" value="TreeGrafter"/>
</dbReference>
<organism evidence="7 8">
    <name type="scientific">Schinkia azotoformans MEV2011</name>
    <dbReference type="NCBI Taxonomy" id="1348973"/>
    <lineage>
        <taxon>Bacteria</taxon>
        <taxon>Bacillati</taxon>
        <taxon>Bacillota</taxon>
        <taxon>Bacilli</taxon>
        <taxon>Bacillales</taxon>
        <taxon>Bacillaceae</taxon>
        <taxon>Calidifontibacillus/Schinkia group</taxon>
        <taxon>Schinkia</taxon>
    </lineage>
</organism>
<dbReference type="Pfam" id="PF00730">
    <property type="entry name" value="HhH-GPD"/>
    <property type="match status" value="1"/>
</dbReference>
<dbReference type="FunFam" id="1.10.340.30:FF:000004">
    <property type="entry name" value="DNA-3-methyladenine glycosylase II"/>
    <property type="match status" value="1"/>
</dbReference>
<dbReference type="Gene3D" id="1.10.1670.40">
    <property type="match status" value="1"/>
</dbReference>
<evidence type="ECO:0000256" key="1">
    <source>
        <dbReference type="ARBA" id="ARBA00000086"/>
    </source>
</evidence>
<dbReference type="EMBL" id="JJRY01000019">
    <property type="protein sequence ID" value="KEF37035.1"/>
    <property type="molecule type" value="Genomic_DNA"/>
</dbReference>
<dbReference type="GO" id="GO:0008725">
    <property type="term" value="F:DNA-3-methyladenine glycosylase activity"/>
    <property type="evidence" value="ECO:0007669"/>
    <property type="project" value="TreeGrafter"/>
</dbReference>
<comment type="catalytic activity">
    <reaction evidence="1">
        <text>Hydrolysis of alkylated DNA, releasing 3-methyladenine, 3-methylguanine, 7-methylguanine and 7-methyladenine.</text>
        <dbReference type="EC" id="3.2.2.21"/>
    </reaction>
</comment>
<sequence length="289" mass="33985">MWQEVIEIEGPYQFDRVIERHAIDPLNQVDLQKRLIKVPILIEEKNRYIVEVTGLGTVNKPVFKLTGNNSNQKEAQIKRISEIFQWNTPLKQVNRHFQQTDLRDLFQEHFGTPLVLDFDPFSCLVKCIIHQQLNLSFSHTLTERFVKTFGNEMDGVWFYPNPEIVANITVEQLRDMQFSSRKAEYVIGIGIAVAERDLEFEALARKSEEEIFNELIKIRGIGAWTIQNFLLFALGRPNLFPATDIGIQNALKKLYRLDRKPTLEEIEQYKHRWEPYLSYAALYLWRSIE</sequence>
<dbReference type="CDD" id="cd00056">
    <property type="entry name" value="ENDO3c"/>
    <property type="match status" value="1"/>
</dbReference>
<evidence type="ECO:0000313" key="7">
    <source>
        <dbReference type="EMBL" id="KEF37035.1"/>
    </source>
</evidence>
<protein>
    <recommendedName>
        <fullName evidence="3">DNA-3-methyladenine glycosylase II</fullName>
        <ecNumber evidence="3">3.2.2.21</ecNumber>
    </recommendedName>
</protein>
<dbReference type="PANTHER" id="PTHR43003:SF5">
    <property type="entry name" value="DNA-3-METHYLADENINE GLYCOSYLASE"/>
    <property type="match status" value="1"/>
</dbReference>
<dbReference type="GO" id="GO:0043916">
    <property type="term" value="F:DNA-7-methylguanine glycosylase activity"/>
    <property type="evidence" value="ECO:0007669"/>
    <property type="project" value="TreeGrafter"/>
</dbReference>
<dbReference type="PANTHER" id="PTHR43003">
    <property type="entry name" value="DNA-3-METHYLADENINE GLYCOSYLASE"/>
    <property type="match status" value="1"/>
</dbReference>
<evidence type="ECO:0000256" key="3">
    <source>
        <dbReference type="ARBA" id="ARBA00012000"/>
    </source>
</evidence>
<dbReference type="EC" id="3.2.2.21" evidence="3"/>
<name>A0A072NUW0_SCHAZ</name>
<dbReference type="SMART" id="SM00478">
    <property type="entry name" value="ENDO3c"/>
    <property type="match status" value="1"/>
</dbReference>
<feature type="domain" description="HhH-GPD" evidence="6">
    <location>
        <begin position="129"/>
        <end position="289"/>
    </location>
</feature>
<evidence type="ECO:0000256" key="5">
    <source>
        <dbReference type="ARBA" id="ARBA00023204"/>
    </source>
</evidence>
<evidence type="ECO:0000256" key="2">
    <source>
        <dbReference type="ARBA" id="ARBA00010817"/>
    </source>
</evidence>
<gene>
    <name evidence="7" type="ORF">M670_03789</name>
</gene>
<dbReference type="PATRIC" id="fig|1348973.3.peg.3672"/>
<dbReference type="GO" id="GO:0032993">
    <property type="term" value="C:protein-DNA complex"/>
    <property type="evidence" value="ECO:0007669"/>
    <property type="project" value="TreeGrafter"/>
</dbReference>